<evidence type="ECO:0008006" key="10">
    <source>
        <dbReference type="Google" id="ProtNLM"/>
    </source>
</evidence>
<keyword evidence="9" id="KW-1185">Reference proteome</keyword>
<dbReference type="GO" id="GO:0045332">
    <property type="term" value="P:phospholipid translocation"/>
    <property type="evidence" value="ECO:0007669"/>
    <property type="project" value="TreeGrafter"/>
</dbReference>
<dbReference type="Pfam" id="PF16209">
    <property type="entry name" value="PhoLip_ATPase_N"/>
    <property type="match status" value="1"/>
</dbReference>
<dbReference type="Ensembl" id="ENSEBUT00000003048.1">
    <property type="protein sequence ID" value="ENSEBUP00000002691.1"/>
    <property type="gene ID" value="ENSEBUG00000002040.1"/>
</dbReference>
<dbReference type="Ensembl" id="ENSEBUT00000003032.1">
    <property type="protein sequence ID" value="ENSEBUP00000002675.1"/>
    <property type="gene ID" value="ENSEBUG00000002040.1"/>
</dbReference>
<dbReference type="InterPro" id="IPR032631">
    <property type="entry name" value="P-type_ATPase_N"/>
</dbReference>
<dbReference type="AlphaFoldDB" id="A0A8C4N7C9"/>
<dbReference type="GO" id="GO:0140326">
    <property type="term" value="F:ATPase-coupled intramembrane lipid transporter activity"/>
    <property type="evidence" value="ECO:0007669"/>
    <property type="project" value="TreeGrafter"/>
</dbReference>
<dbReference type="Gene3D" id="2.70.150.10">
    <property type="entry name" value="Calcium-transporting ATPase, cytoplasmic transduction domain A"/>
    <property type="match status" value="1"/>
</dbReference>
<dbReference type="Proteomes" id="UP000694388">
    <property type="component" value="Unplaced"/>
</dbReference>
<feature type="transmembrane region" description="Helical" evidence="5">
    <location>
        <begin position="280"/>
        <end position="304"/>
    </location>
</feature>
<evidence type="ECO:0000256" key="2">
    <source>
        <dbReference type="ARBA" id="ARBA00022692"/>
    </source>
</evidence>
<feature type="domain" description="P-type ATPase A" evidence="6">
    <location>
        <begin position="86"/>
        <end position="132"/>
    </location>
</feature>
<dbReference type="SUPFAM" id="SSF81665">
    <property type="entry name" value="Calcium ATPase, transmembrane domain M"/>
    <property type="match status" value="1"/>
</dbReference>
<dbReference type="SUPFAM" id="SSF81653">
    <property type="entry name" value="Calcium ATPase, transduction domain A"/>
    <property type="match status" value="1"/>
</dbReference>
<dbReference type="GeneTree" id="ENSGT00940000157895"/>
<protein>
    <recommendedName>
        <fullName evidence="10">P-type phospholipid transporter</fullName>
    </recommendedName>
</protein>
<dbReference type="OMA" id="MINDKEM"/>
<sequence length="413" mass="46752">MAWMRFWRAMRCLFGASQPHCDETEPEQYRMVYPRNGLFIKENARHSQHHKDNVVKTTKYSLLTFLPKNLYEQFHSAEDRFCEHFWKDIKVGDLVLLKQGEVVPADLLLLASSTQHNVCMLNTASLDGENNATLRYAAQASDATECSTFEPKNFSSFVECESPNRDITTFKGILVQKHQQRIGLDHKNLLLRGCTIFNTESVFGLVIYAGHETKALLNVGTTKCKQSRLEKALNLLIIYCILILIAMCLSAAIGHGFWVYCNRGAIFDLPDWHGTWLSAPLAGACTFLIMLMLFQVMIPISLYITIEVMKLGHVYFMQQDIDLYDCQQDVPLQCRSLNIPESLGQVQFLFSDKTGTLTDNCMVFRRCVVAGHEVSHVTAEQGSHGLVVKLQVSCNLVFSSFSSMSFSTNKLSQ</sequence>
<feature type="domain" description="P-type ATPase N-terminal" evidence="7">
    <location>
        <begin position="43"/>
        <end position="76"/>
    </location>
</feature>
<evidence type="ECO:0000256" key="5">
    <source>
        <dbReference type="SAM" id="Phobius"/>
    </source>
</evidence>
<organism evidence="8 9">
    <name type="scientific">Eptatretus burgeri</name>
    <name type="common">Inshore hagfish</name>
    <dbReference type="NCBI Taxonomy" id="7764"/>
    <lineage>
        <taxon>Eukaryota</taxon>
        <taxon>Metazoa</taxon>
        <taxon>Chordata</taxon>
        <taxon>Craniata</taxon>
        <taxon>Vertebrata</taxon>
        <taxon>Cyclostomata</taxon>
        <taxon>Myxini</taxon>
        <taxon>Myxiniformes</taxon>
        <taxon>Myxinidae</taxon>
        <taxon>Eptatretinae</taxon>
        <taxon>Eptatretus</taxon>
    </lineage>
</organism>
<evidence type="ECO:0000259" key="6">
    <source>
        <dbReference type="Pfam" id="PF00122"/>
    </source>
</evidence>
<dbReference type="InterPro" id="IPR008250">
    <property type="entry name" value="ATPase_P-typ_transduc_dom_A_sf"/>
</dbReference>
<dbReference type="InterPro" id="IPR059000">
    <property type="entry name" value="ATPase_P-type_domA"/>
</dbReference>
<dbReference type="PANTHER" id="PTHR24092:SF218">
    <property type="entry name" value="PHOSPHOLIPID-TRANSPORTING ATPASE"/>
    <property type="match status" value="1"/>
</dbReference>
<evidence type="ECO:0000256" key="3">
    <source>
        <dbReference type="ARBA" id="ARBA00022989"/>
    </source>
</evidence>
<keyword evidence="4 5" id="KW-0472">Membrane</keyword>
<keyword evidence="3 5" id="KW-1133">Transmembrane helix</keyword>
<comment type="subcellular location">
    <subcellularLocation>
        <location evidence="1">Membrane</location>
    </subcellularLocation>
</comment>
<dbReference type="InterPro" id="IPR018303">
    <property type="entry name" value="ATPase_P-typ_P_site"/>
</dbReference>
<dbReference type="PANTHER" id="PTHR24092">
    <property type="entry name" value="PROBABLE PHOSPHOLIPID-TRANSPORTING ATPASE"/>
    <property type="match status" value="1"/>
</dbReference>
<feature type="transmembrane region" description="Helical" evidence="5">
    <location>
        <begin position="233"/>
        <end position="260"/>
    </location>
</feature>
<accession>A0A8C4N7C9</accession>
<dbReference type="PROSITE" id="PS00154">
    <property type="entry name" value="ATPASE_E1_E2"/>
    <property type="match status" value="1"/>
</dbReference>
<reference evidence="8" key="1">
    <citation type="submission" date="2025-05" db="UniProtKB">
        <authorList>
            <consortium name="Ensembl"/>
        </authorList>
    </citation>
    <scope>IDENTIFICATION</scope>
</reference>
<evidence type="ECO:0000259" key="7">
    <source>
        <dbReference type="Pfam" id="PF16209"/>
    </source>
</evidence>
<evidence type="ECO:0000313" key="9">
    <source>
        <dbReference type="Proteomes" id="UP000694388"/>
    </source>
</evidence>
<evidence type="ECO:0000256" key="1">
    <source>
        <dbReference type="ARBA" id="ARBA00004370"/>
    </source>
</evidence>
<evidence type="ECO:0000256" key="4">
    <source>
        <dbReference type="ARBA" id="ARBA00023136"/>
    </source>
</evidence>
<dbReference type="GO" id="GO:0005886">
    <property type="term" value="C:plasma membrane"/>
    <property type="evidence" value="ECO:0007669"/>
    <property type="project" value="TreeGrafter"/>
</dbReference>
<name>A0A8C4N7C9_EPTBU</name>
<dbReference type="InterPro" id="IPR023298">
    <property type="entry name" value="ATPase_P-typ_TM_dom_sf"/>
</dbReference>
<keyword evidence="2 5" id="KW-0812">Transmembrane</keyword>
<evidence type="ECO:0000313" key="8">
    <source>
        <dbReference type="Ensembl" id="ENSEBUP00000002691.1"/>
    </source>
</evidence>
<proteinExistence type="predicted"/>
<dbReference type="Pfam" id="PF00122">
    <property type="entry name" value="E1-E2_ATPase"/>
    <property type="match status" value="1"/>
</dbReference>